<dbReference type="Pfam" id="PF00097">
    <property type="entry name" value="zf-C3HC4"/>
    <property type="match status" value="1"/>
</dbReference>
<dbReference type="OrthoDB" id="6161695at2759"/>
<keyword evidence="3" id="KW-0862">Zinc</keyword>
<dbReference type="PANTHER" id="PTHR25462">
    <property type="entry name" value="BONUS, ISOFORM C-RELATED"/>
    <property type="match status" value="1"/>
</dbReference>
<dbReference type="InterPro" id="IPR017907">
    <property type="entry name" value="Znf_RING_CS"/>
</dbReference>
<feature type="domain" description="B box-type" evidence="7">
    <location>
        <begin position="114"/>
        <end position="161"/>
    </location>
</feature>
<reference evidence="9" key="1">
    <citation type="submission" date="2025-08" db="UniProtKB">
        <authorList>
            <consortium name="RefSeq"/>
        </authorList>
    </citation>
    <scope>IDENTIFICATION</scope>
    <source>
        <tissue evidence="9">Whole sample</tissue>
    </source>
</reference>
<dbReference type="SMART" id="SM00184">
    <property type="entry name" value="RING"/>
    <property type="match status" value="1"/>
</dbReference>
<sequence>MNTTESEYQRFIGLFLRCIFPRMSGKVEEEPKDSLTCIVCKKLLQRPKVLPCLHSLCSRCLLTILDSNKSKDKFPCPKCDEKTIIPIEGIDGFQDNVYLNGILGVQNSHTIKGKTCDICSLRKKKNAATSKCLNCGDLLCPECSASHSATRQTINHKVADLESVVKGTHDKAIRELNRIPCPSHPEEMLMVFCYDCNFLVCHECQLSYHFNHHTAAVDEADIDQRQEIATSLQFLDSKLKHLNDIEEGIHSTEATINEKEEKILKDLENSADQLIAQIQTEKGDVVQKVQEHMEKQRQICKEHVAQVKSRKDTIQESCEFSNEVAQSGKNDEVIYLEPLILNRLHNLENLPRLRDEITCQFPEVRLRNIFGNVETIRFFDFLPGSSNSVPLLPQENSDVSGAPQVSQLLMVKKVNTFTNEDETCPKISSLACAEGFFLVGDNANRKVKKFSSTGKFLETLSRSKSYSVSICEDTIICSDNFSVSFYSPGYSRKIAMDGTSSTYPTCVHENMNFAVADSSAHEVYIFDKAGDVITSIAIPRASRRTRRRNLSFICSNSKGEIIASDWGTNSVFLIGRNGKTLYEYQSKSESSRDWIPGGVCVDIHDNVFIADQQKGAVTILSPKFKVIMKHSTKKDYLERPMNIAYDSSGQVLVAGKNGIVNIYSCKYL</sequence>
<evidence type="ECO:0000259" key="7">
    <source>
        <dbReference type="PROSITE" id="PS50119"/>
    </source>
</evidence>
<dbReference type="PROSITE" id="PS00518">
    <property type="entry name" value="ZF_RING_1"/>
    <property type="match status" value="1"/>
</dbReference>
<dbReference type="GO" id="GO:0008270">
    <property type="term" value="F:zinc ion binding"/>
    <property type="evidence" value="ECO:0007669"/>
    <property type="project" value="UniProtKB-KW"/>
</dbReference>
<dbReference type="PROSITE" id="PS50089">
    <property type="entry name" value="ZF_RING_2"/>
    <property type="match status" value="1"/>
</dbReference>
<evidence type="ECO:0000313" key="9">
    <source>
        <dbReference type="RefSeq" id="XP_022313987.1"/>
    </source>
</evidence>
<evidence type="ECO:0000256" key="1">
    <source>
        <dbReference type="ARBA" id="ARBA00022723"/>
    </source>
</evidence>
<dbReference type="SUPFAM" id="SSF57845">
    <property type="entry name" value="B-box zinc-binding domain"/>
    <property type="match status" value="1"/>
</dbReference>
<feature type="domain" description="B box-type" evidence="7">
    <location>
        <begin position="176"/>
        <end position="217"/>
    </location>
</feature>
<dbReference type="PROSITE" id="PS50119">
    <property type="entry name" value="ZF_BBOX"/>
    <property type="match status" value="2"/>
</dbReference>
<dbReference type="PANTHER" id="PTHR25462:SF296">
    <property type="entry name" value="MEIOTIC P26, ISOFORM F"/>
    <property type="match status" value="1"/>
</dbReference>
<dbReference type="SUPFAM" id="SSF57850">
    <property type="entry name" value="RING/U-box"/>
    <property type="match status" value="1"/>
</dbReference>
<dbReference type="SUPFAM" id="SSF101898">
    <property type="entry name" value="NHL repeat"/>
    <property type="match status" value="1"/>
</dbReference>
<dbReference type="AlphaFoldDB" id="A0A8B8CDX7"/>
<dbReference type="RefSeq" id="XP_022313987.1">
    <property type="nucleotide sequence ID" value="XM_022458279.1"/>
</dbReference>
<evidence type="ECO:0000256" key="3">
    <source>
        <dbReference type="ARBA" id="ARBA00022833"/>
    </source>
</evidence>
<keyword evidence="2 4" id="KW-0863">Zinc-finger</keyword>
<dbReference type="Gene3D" id="3.30.40.10">
    <property type="entry name" value="Zinc/RING finger domain, C3HC4 (zinc finger)"/>
    <property type="match status" value="1"/>
</dbReference>
<keyword evidence="8" id="KW-1185">Reference proteome</keyword>
<feature type="coiled-coil region" evidence="5">
    <location>
        <begin position="242"/>
        <end position="284"/>
    </location>
</feature>
<dbReference type="KEGG" id="cvn:111118699"/>
<evidence type="ECO:0000259" key="6">
    <source>
        <dbReference type="PROSITE" id="PS50089"/>
    </source>
</evidence>
<proteinExistence type="predicted"/>
<dbReference type="InterPro" id="IPR000315">
    <property type="entry name" value="Znf_B-box"/>
</dbReference>
<dbReference type="Gene3D" id="2.120.10.30">
    <property type="entry name" value="TolB, C-terminal domain"/>
    <property type="match status" value="1"/>
</dbReference>
<dbReference type="Pfam" id="PF00643">
    <property type="entry name" value="zf-B_box"/>
    <property type="match status" value="1"/>
</dbReference>
<protein>
    <submittedName>
        <fullName evidence="9">E3 ubiquitin-protein ligase TRIM56-like</fullName>
    </submittedName>
</protein>
<dbReference type="Gene3D" id="3.30.160.60">
    <property type="entry name" value="Classic Zinc Finger"/>
    <property type="match status" value="1"/>
</dbReference>
<evidence type="ECO:0000256" key="5">
    <source>
        <dbReference type="SAM" id="Coils"/>
    </source>
</evidence>
<evidence type="ECO:0000256" key="2">
    <source>
        <dbReference type="ARBA" id="ARBA00022771"/>
    </source>
</evidence>
<gene>
    <name evidence="9" type="primary">LOC111118699</name>
</gene>
<dbReference type="Proteomes" id="UP000694844">
    <property type="component" value="Chromosome 2"/>
</dbReference>
<accession>A0A8B8CDX7</accession>
<evidence type="ECO:0000256" key="4">
    <source>
        <dbReference type="PROSITE-ProRule" id="PRU00024"/>
    </source>
</evidence>
<dbReference type="InterPro" id="IPR013083">
    <property type="entry name" value="Znf_RING/FYVE/PHD"/>
</dbReference>
<dbReference type="InterPro" id="IPR001841">
    <property type="entry name" value="Znf_RING"/>
</dbReference>
<dbReference type="InterPro" id="IPR018957">
    <property type="entry name" value="Znf_C3HC4_RING-type"/>
</dbReference>
<dbReference type="SMART" id="SM00336">
    <property type="entry name" value="BBOX"/>
    <property type="match status" value="2"/>
</dbReference>
<dbReference type="InterPro" id="IPR047153">
    <property type="entry name" value="TRIM45/56/19-like"/>
</dbReference>
<keyword evidence="1" id="KW-0479">Metal-binding</keyword>
<organism evidence="8 9">
    <name type="scientific">Crassostrea virginica</name>
    <name type="common">Eastern oyster</name>
    <dbReference type="NCBI Taxonomy" id="6565"/>
    <lineage>
        <taxon>Eukaryota</taxon>
        <taxon>Metazoa</taxon>
        <taxon>Spiralia</taxon>
        <taxon>Lophotrochozoa</taxon>
        <taxon>Mollusca</taxon>
        <taxon>Bivalvia</taxon>
        <taxon>Autobranchia</taxon>
        <taxon>Pteriomorphia</taxon>
        <taxon>Ostreida</taxon>
        <taxon>Ostreoidea</taxon>
        <taxon>Ostreidae</taxon>
        <taxon>Crassostrea</taxon>
    </lineage>
</organism>
<keyword evidence="5" id="KW-0175">Coiled coil</keyword>
<feature type="domain" description="RING-type" evidence="6">
    <location>
        <begin position="37"/>
        <end position="80"/>
    </location>
</feature>
<evidence type="ECO:0000313" key="8">
    <source>
        <dbReference type="Proteomes" id="UP000694844"/>
    </source>
</evidence>
<dbReference type="GeneID" id="111118699"/>
<name>A0A8B8CDX7_CRAVI</name>
<dbReference type="InterPro" id="IPR011042">
    <property type="entry name" value="6-blade_b-propeller_TolB-like"/>
</dbReference>